<accession>A0A937W1F9</accession>
<keyword evidence="1" id="KW-0813">Transport</keyword>
<sequence length="158" mass="17313">RALSLNPSLIILDEPVSALDVSIRAQIMNLLQDLQQQFGVSYLLIAHDLAAVLHLSTNVAVMYLGKIVELATSEQLRVEPMHPYSKGLFSAALPVHPDEEREEVLITGEIPSPLNPPSGCRFHPRCPFAKPVCSAVEPILKPVESGHQVACHLYTEGF</sequence>
<feature type="domain" description="Oligopeptide/dipeptide ABC transporter C-terminal" evidence="4">
    <location>
        <begin position="68"/>
        <end position="133"/>
    </location>
</feature>
<evidence type="ECO:0000313" key="6">
    <source>
        <dbReference type="Proteomes" id="UP000712673"/>
    </source>
</evidence>
<dbReference type="NCBIfam" id="TIGR01727">
    <property type="entry name" value="oligo_HPY"/>
    <property type="match status" value="1"/>
</dbReference>
<dbReference type="InterPro" id="IPR027417">
    <property type="entry name" value="P-loop_NTPase"/>
</dbReference>
<dbReference type="Pfam" id="PF08352">
    <property type="entry name" value="oligo_HPY"/>
    <property type="match status" value="1"/>
</dbReference>
<dbReference type="Gene3D" id="3.40.50.300">
    <property type="entry name" value="P-loop containing nucleotide triphosphate hydrolases"/>
    <property type="match status" value="1"/>
</dbReference>
<gene>
    <name evidence="5" type="ORF">FJZ47_09315</name>
</gene>
<dbReference type="GO" id="GO:0005524">
    <property type="term" value="F:ATP binding"/>
    <property type="evidence" value="ECO:0007669"/>
    <property type="project" value="UniProtKB-KW"/>
</dbReference>
<dbReference type="Proteomes" id="UP000712673">
    <property type="component" value="Unassembled WGS sequence"/>
</dbReference>
<protein>
    <submittedName>
        <fullName evidence="5">ABC transporter ATP-binding protein</fullName>
    </submittedName>
</protein>
<name>A0A937W1F9_UNCTE</name>
<feature type="non-terminal residue" evidence="5">
    <location>
        <position position="1"/>
    </location>
</feature>
<evidence type="ECO:0000256" key="2">
    <source>
        <dbReference type="ARBA" id="ARBA00022741"/>
    </source>
</evidence>
<keyword evidence="2" id="KW-0547">Nucleotide-binding</keyword>
<evidence type="ECO:0000313" key="5">
    <source>
        <dbReference type="EMBL" id="MBM3223985.1"/>
    </source>
</evidence>
<dbReference type="PANTHER" id="PTHR43776">
    <property type="entry name" value="TRANSPORT ATP-BINDING PROTEIN"/>
    <property type="match status" value="1"/>
</dbReference>
<evidence type="ECO:0000256" key="3">
    <source>
        <dbReference type="ARBA" id="ARBA00022840"/>
    </source>
</evidence>
<dbReference type="SUPFAM" id="SSF52540">
    <property type="entry name" value="P-loop containing nucleoside triphosphate hydrolases"/>
    <property type="match status" value="1"/>
</dbReference>
<dbReference type="GO" id="GO:0015833">
    <property type="term" value="P:peptide transport"/>
    <property type="evidence" value="ECO:0007669"/>
    <property type="project" value="InterPro"/>
</dbReference>
<reference evidence="5" key="1">
    <citation type="submission" date="2019-03" db="EMBL/GenBank/DDBJ databases">
        <title>Lake Tanganyika Metagenome-Assembled Genomes (MAGs).</title>
        <authorList>
            <person name="Tran P."/>
        </authorList>
    </citation>
    <scope>NUCLEOTIDE SEQUENCE</scope>
    <source>
        <strain evidence="5">K_DeepCast_65m_m2_066</strain>
    </source>
</reference>
<evidence type="ECO:0000256" key="1">
    <source>
        <dbReference type="ARBA" id="ARBA00022448"/>
    </source>
</evidence>
<organism evidence="5 6">
    <name type="scientific">Tectimicrobiota bacterium</name>
    <dbReference type="NCBI Taxonomy" id="2528274"/>
    <lineage>
        <taxon>Bacteria</taxon>
        <taxon>Pseudomonadati</taxon>
        <taxon>Nitrospinota/Tectimicrobiota group</taxon>
        <taxon>Candidatus Tectimicrobiota</taxon>
    </lineage>
</organism>
<dbReference type="AlphaFoldDB" id="A0A937W1F9"/>
<keyword evidence="3 5" id="KW-0067">ATP-binding</keyword>
<dbReference type="InterPro" id="IPR050319">
    <property type="entry name" value="ABC_transp_ATP-bind"/>
</dbReference>
<evidence type="ECO:0000259" key="4">
    <source>
        <dbReference type="Pfam" id="PF08352"/>
    </source>
</evidence>
<proteinExistence type="predicted"/>
<dbReference type="InterPro" id="IPR013563">
    <property type="entry name" value="Oligopep_ABC_C"/>
</dbReference>
<dbReference type="EMBL" id="VGLS01000237">
    <property type="protein sequence ID" value="MBM3223985.1"/>
    <property type="molecule type" value="Genomic_DNA"/>
</dbReference>
<comment type="caution">
    <text evidence="5">The sequence shown here is derived from an EMBL/GenBank/DDBJ whole genome shotgun (WGS) entry which is preliminary data.</text>
</comment>